<gene>
    <name evidence="2" type="ORF">HX89_13035</name>
</gene>
<dbReference type="Proteomes" id="UP000027986">
    <property type="component" value="Chromosome"/>
</dbReference>
<evidence type="ECO:0000256" key="1">
    <source>
        <dbReference type="SAM" id="Phobius"/>
    </source>
</evidence>
<name>A0A075JIS2_9MICO</name>
<feature type="transmembrane region" description="Helical" evidence="1">
    <location>
        <begin position="51"/>
        <end position="68"/>
    </location>
</feature>
<evidence type="ECO:0000313" key="3">
    <source>
        <dbReference type="Proteomes" id="UP000027986"/>
    </source>
</evidence>
<evidence type="ECO:0008006" key="4">
    <source>
        <dbReference type="Google" id="ProtNLM"/>
    </source>
</evidence>
<keyword evidence="1" id="KW-0812">Transmembrane</keyword>
<evidence type="ECO:0000313" key="2">
    <source>
        <dbReference type="EMBL" id="AIF41700.1"/>
    </source>
</evidence>
<organism evidence="2 3">
    <name type="scientific">Dermacoccus nishinomiyaensis</name>
    <dbReference type="NCBI Taxonomy" id="1274"/>
    <lineage>
        <taxon>Bacteria</taxon>
        <taxon>Bacillati</taxon>
        <taxon>Actinomycetota</taxon>
        <taxon>Actinomycetes</taxon>
        <taxon>Micrococcales</taxon>
        <taxon>Dermacoccaceae</taxon>
        <taxon>Dermacoccus</taxon>
    </lineage>
</organism>
<reference evidence="2 3" key="1">
    <citation type="submission" date="2014-07" db="EMBL/GenBank/DDBJ databases">
        <title>Genome Sequencing of Dermacoccus nishinomiyaensis.</title>
        <authorList>
            <person name="Hong K.W."/>
            <person name="Chan K.G."/>
        </authorList>
    </citation>
    <scope>NUCLEOTIDE SEQUENCE [LARGE SCALE GENOMIC DNA]</scope>
    <source>
        <strain evidence="2 3">M25</strain>
    </source>
</reference>
<dbReference type="HOGENOM" id="CLU_1872049_0_0_11"/>
<dbReference type="AlphaFoldDB" id="A0A075JIS2"/>
<keyword evidence="1" id="KW-1133">Transmembrane helix</keyword>
<accession>A0A075JIS2</accession>
<keyword evidence="1" id="KW-0472">Membrane</keyword>
<keyword evidence="3" id="KW-1185">Reference proteome</keyword>
<proteinExistence type="predicted"/>
<feature type="transmembrane region" description="Helical" evidence="1">
    <location>
        <begin position="80"/>
        <end position="101"/>
    </location>
</feature>
<dbReference type="EMBL" id="CP008889">
    <property type="protein sequence ID" value="AIF41700.1"/>
    <property type="molecule type" value="Genomic_DNA"/>
</dbReference>
<protein>
    <recommendedName>
        <fullName evidence="4">DUF3040 domain-containing protein</fullName>
    </recommendedName>
</protein>
<dbReference type="KEGG" id="dni:HX89_13035"/>
<sequence>MLGELDRSKLLNELELMPGPEKRRIDAATGAGRILDDPHERDIQRARVAQLPWARALAAFAFTGLALMPCSDVVDGRRSWWDWLAAAFFTVNAVFWIRRWWLMHRLGRRLDAIDATGLTLARSAPPRRASRRSAGR</sequence>